<sequence length="516" mass="57826">MGSYNATDQKHEEATPTTDEKHEDEKGNLKPAHAEYITHEWATRIENLDADVREQMSRKLLWKVDIHLLPFLIGMYTLNYLDRANLTQARQGTLEKDLNMKGDDFNIATSVLFVGYLLMQLPSNLLITRMRPSLYLGTAMTIWGVVSTCNSAVHSFSSLVVVRFLLGFVEAPFFPGAVFLMSSWYTRAELTRRISWLYAGNALSNMFGGLLSATVLGNINGSKGIAGWRWLFIIEGSMTISFAIVAALVLPNYPHTTRWLNEEEKAFAAWRLMADINEEDTRHARSVWVGVKLALKDYRLPIFVLCQHFSLLSLSFQYFFPAIIGTFGFGRITTLWLTAPCWFATLLVSLFVTWTSARFQDRSIHIIILMLIAALGNALATGSTVTAVRFFAMFLMPIGSVSAYTILVSWTANSFPRPLVKRAACIAITNMLGNSSNIYGSYMYPVSDSPRYIPGGTANTVVCLLTAATAGLLRWIHIRENKKLAQAEEAAAAAGHPDVVEDHFQERRRPGFRYIL</sequence>
<evidence type="ECO:0000313" key="10">
    <source>
        <dbReference type="Proteomes" id="UP000184330"/>
    </source>
</evidence>
<dbReference type="Pfam" id="PF07690">
    <property type="entry name" value="MFS_1"/>
    <property type="match status" value="1"/>
</dbReference>
<dbReference type="GO" id="GO:0016020">
    <property type="term" value="C:membrane"/>
    <property type="evidence" value="ECO:0007669"/>
    <property type="project" value="UniProtKB-SubCell"/>
</dbReference>
<keyword evidence="3 7" id="KW-0812">Transmembrane</keyword>
<feature type="transmembrane region" description="Helical" evidence="7">
    <location>
        <begin position="424"/>
        <end position="444"/>
    </location>
</feature>
<evidence type="ECO:0000256" key="2">
    <source>
        <dbReference type="ARBA" id="ARBA00022448"/>
    </source>
</evidence>
<evidence type="ECO:0000256" key="6">
    <source>
        <dbReference type="SAM" id="MobiDB-lite"/>
    </source>
</evidence>
<feature type="domain" description="Major facilitator superfamily (MFS) profile" evidence="8">
    <location>
        <begin position="68"/>
        <end position="482"/>
    </location>
</feature>
<dbReference type="InterPro" id="IPR020846">
    <property type="entry name" value="MFS_dom"/>
</dbReference>
<feature type="region of interest" description="Disordered" evidence="6">
    <location>
        <begin position="1"/>
        <end position="29"/>
    </location>
</feature>
<protein>
    <submittedName>
        <fullName evidence="9">Related to putative tartrate transporter</fullName>
    </submittedName>
</protein>
<feature type="transmembrane region" description="Helical" evidence="7">
    <location>
        <begin position="335"/>
        <end position="354"/>
    </location>
</feature>
<dbReference type="PROSITE" id="PS50850">
    <property type="entry name" value="MFS"/>
    <property type="match status" value="1"/>
</dbReference>
<feature type="transmembrane region" description="Helical" evidence="7">
    <location>
        <begin position="456"/>
        <end position="476"/>
    </location>
</feature>
<dbReference type="SUPFAM" id="SSF103473">
    <property type="entry name" value="MFS general substrate transporter"/>
    <property type="match status" value="1"/>
</dbReference>
<dbReference type="FunFam" id="1.20.1250.20:FF:000057">
    <property type="entry name" value="MFS general substrate transporter"/>
    <property type="match status" value="1"/>
</dbReference>
<feature type="transmembrane region" description="Helical" evidence="7">
    <location>
        <begin position="60"/>
        <end position="78"/>
    </location>
</feature>
<proteinExistence type="predicted"/>
<keyword evidence="2" id="KW-0813">Transport</keyword>
<feature type="transmembrane region" description="Helical" evidence="7">
    <location>
        <begin position="134"/>
        <end position="153"/>
    </location>
</feature>
<evidence type="ECO:0000256" key="5">
    <source>
        <dbReference type="ARBA" id="ARBA00023136"/>
    </source>
</evidence>
<feature type="transmembrane region" description="Helical" evidence="7">
    <location>
        <begin position="159"/>
        <end position="184"/>
    </location>
</feature>
<dbReference type="FunFam" id="1.20.1250.20:FF:000013">
    <property type="entry name" value="MFS general substrate transporter"/>
    <property type="match status" value="1"/>
</dbReference>
<evidence type="ECO:0000256" key="3">
    <source>
        <dbReference type="ARBA" id="ARBA00022692"/>
    </source>
</evidence>
<dbReference type="GO" id="GO:0022857">
    <property type="term" value="F:transmembrane transporter activity"/>
    <property type="evidence" value="ECO:0007669"/>
    <property type="project" value="InterPro"/>
</dbReference>
<evidence type="ECO:0000256" key="4">
    <source>
        <dbReference type="ARBA" id="ARBA00022989"/>
    </source>
</evidence>
<accession>A0A1L7XRX7</accession>
<feature type="transmembrane region" description="Helical" evidence="7">
    <location>
        <begin position="107"/>
        <end position="127"/>
    </location>
</feature>
<evidence type="ECO:0000256" key="1">
    <source>
        <dbReference type="ARBA" id="ARBA00004141"/>
    </source>
</evidence>
<organism evidence="9 10">
    <name type="scientific">Phialocephala subalpina</name>
    <dbReference type="NCBI Taxonomy" id="576137"/>
    <lineage>
        <taxon>Eukaryota</taxon>
        <taxon>Fungi</taxon>
        <taxon>Dikarya</taxon>
        <taxon>Ascomycota</taxon>
        <taxon>Pezizomycotina</taxon>
        <taxon>Leotiomycetes</taxon>
        <taxon>Helotiales</taxon>
        <taxon>Mollisiaceae</taxon>
        <taxon>Phialocephala</taxon>
        <taxon>Phialocephala fortinii species complex</taxon>
    </lineage>
</organism>
<feature type="transmembrane region" description="Helical" evidence="7">
    <location>
        <begin position="391"/>
        <end position="412"/>
    </location>
</feature>
<feature type="transmembrane region" description="Helical" evidence="7">
    <location>
        <begin position="228"/>
        <end position="250"/>
    </location>
</feature>
<dbReference type="InterPro" id="IPR011701">
    <property type="entry name" value="MFS"/>
</dbReference>
<keyword evidence="10" id="KW-1185">Reference proteome</keyword>
<dbReference type="EMBL" id="FJOG01000046">
    <property type="protein sequence ID" value="CZR67687.1"/>
    <property type="molecule type" value="Genomic_DNA"/>
</dbReference>
<dbReference type="PANTHER" id="PTHR43791">
    <property type="entry name" value="PERMEASE-RELATED"/>
    <property type="match status" value="1"/>
</dbReference>
<evidence type="ECO:0000259" key="8">
    <source>
        <dbReference type="PROSITE" id="PS50850"/>
    </source>
</evidence>
<feature type="transmembrane region" description="Helical" evidence="7">
    <location>
        <begin position="196"/>
        <end position="216"/>
    </location>
</feature>
<evidence type="ECO:0000256" key="7">
    <source>
        <dbReference type="SAM" id="Phobius"/>
    </source>
</evidence>
<keyword evidence="5 7" id="KW-0472">Membrane</keyword>
<gene>
    <name evidence="9" type="ORF">PAC_17586</name>
</gene>
<dbReference type="Gene3D" id="1.20.1250.20">
    <property type="entry name" value="MFS general substrate transporter like domains"/>
    <property type="match status" value="2"/>
</dbReference>
<dbReference type="InterPro" id="IPR036259">
    <property type="entry name" value="MFS_trans_sf"/>
</dbReference>
<comment type="subcellular location">
    <subcellularLocation>
        <location evidence="1">Membrane</location>
        <topology evidence="1">Multi-pass membrane protein</topology>
    </subcellularLocation>
</comment>
<name>A0A1L7XRX7_9HELO</name>
<reference evidence="9 10" key="1">
    <citation type="submission" date="2016-03" db="EMBL/GenBank/DDBJ databases">
        <authorList>
            <person name="Ploux O."/>
        </authorList>
    </citation>
    <scope>NUCLEOTIDE SEQUENCE [LARGE SCALE GENOMIC DNA]</scope>
    <source>
        <strain evidence="9 10">UAMH 11012</strain>
    </source>
</reference>
<dbReference type="OrthoDB" id="2250022at2759"/>
<dbReference type="PANTHER" id="PTHR43791:SF20">
    <property type="entry name" value="TRANSPORTER, PUTATIVE (AFU_ORTHOLOGUE AFUA_3G14670)-RELATED"/>
    <property type="match status" value="1"/>
</dbReference>
<feature type="compositionally biased region" description="Basic and acidic residues" evidence="6">
    <location>
        <begin position="8"/>
        <end position="29"/>
    </location>
</feature>
<evidence type="ECO:0000313" key="9">
    <source>
        <dbReference type="EMBL" id="CZR67687.1"/>
    </source>
</evidence>
<feature type="transmembrane region" description="Helical" evidence="7">
    <location>
        <begin position="366"/>
        <end position="385"/>
    </location>
</feature>
<feature type="transmembrane region" description="Helical" evidence="7">
    <location>
        <begin position="302"/>
        <end position="329"/>
    </location>
</feature>
<dbReference type="AlphaFoldDB" id="A0A1L7XRX7"/>
<dbReference type="Proteomes" id="UP000184330">
    <property type="component" value="Unassembled WGS sequence"/>
</dbReference>
<keyword evidence="4 7" id="KW-1133">Transmembrane helix</keyword>